<evidence type="ECO:0000259" key="5">
    <source>
        <dbReference type="Pfam" id="PF02775"/>
    </source>
</evidence>
<dbReference type="InterPro" id="IPR012000">
    <property type="entry name" value="Thiamin_PyroP_enz_cen_dom"/>
</dbReference>
<comment type="caution">
    <text evidence="7">The sequence shown here is derived from an EMBL/GenBank/DDBJ whole genome shotgun (WGS) entry which is preliminary data.</text>
</comment>
<dbReference type="Pfam" id="PF02775">
    <property type="entry name" value="TPP_enzyme_C"/>
    <property type="match status" value="1"/>
</dbReference>
<dbReference type="OrthoDB" id="4494979at2"/>
<evidence type="ECO:0000259" key="4">
    <source>
        <dbReference type="Pfam" id="PF00205"/>
    </source>
</evidence>
<dbReference type="FunFam" id="3.40.50.970:FF:000007">
    <property type="entry name" value="Acetolactate synthase"/>
    <property type="match status" value="1"/>
</dbReference>
<proteinExistence type="inferred from homology"/>
<dbReference type="InterPro" id="IPR029035">
    <property type="entry name" value="DHS-like_NAD/FAD-binding_dom"/>
</dbReference>
<dbReference type="AlphaFoldDB" id="A0A437P3L5"/>
<dbReference type="InterPro" id="IPR045229">
    <property type="entry name" value="TPP_enz"/>
</dbReference>
<dbReference type="SUPFAM" id="SSF52518">
    <property type="entry name" value="Thiamin diphosphate-binding fold (THDP-binding)"/>
    <property type="match status" value="2"/>
</dbReference>
<dbReference type="PANTHER" id="PTHR18968:SF120">
    <property type="entry name" value="ACETOLACTATE SYNTHASE LARGE SUBUNIT"/>
    <property type="match status" value="1"/>
</dbReference>
<evidence type="ECO:0000256" key="1">
    <source>
        <dbReference type="ARBA" id="ARBA00007812"/>
    </source>
</evidence>
<evidence type="ECO:0000256" key="2">
    <source>
        <dbReference type="ARBA" id="ARBA00023052"/>
    </source>
</evidence>
<keyword evidence="8" id="KW-1185">Reference proteome</keyword>
<comment type="similarity">
    <text evidence="1 3">Belongs to the TPP enzyme family.</text>
</comment>
<dbReference type="GO" id="GO:0000287">
    <property type="term" value="F:magnesium ion binding"/>
    <property type="evidence" value="ECO:0007669"/>
    <property type="project" value="InterPro"/>
</dbReference>
<organism evidence="7 8">
    <name type="scientific">Methylobacterium oryzihabitans</name>
    <dbReference type="NCBI Taxonomy" id="2499852"/>
    <lineage>
        <taxon>Bacteria</taxon>
        <taxon>Pseudomonadati</taxon>
        <taxon>Pseudomonadota</taxon>
        <taxon>Alphaproteobacteria</taxon>
        <taxon>Hyphomicrobiales</taxon>
        <taxon>Methylobacteriaceae</taxon>
        <taxon>Methylobacterium</taxon>
    </lineage>
</organism>
<dbReference type="CDD" id="cd07035">
    <property type="entry name" value="TPP_PYR_POX_like"/>
    <property type="match status" value="1"/>
</dbReference>
<evidence type="ECO:0000259" key="6">
    <source>
        <dbReference type="Pfam" id="PF02776"/>
    </source>
</evidence>
<dbReference type="GO" id="GO:0009099">
    <property type="term" value="P:L-valine biosynthetic process"/>
    <property type="evidence" value="ECO:0007669"/>
    <property type="project" value="TreeGrafter"/>
</dbReference>
<dbReference type="Pfam" id="PF00205">
    <property type="entry name" value="TPP_enzyme_M"/>
    <property type="match status" value="1"/>
</dbReference>
<feature type="domain" description="Thiamine pyrophosphate enzyme TPP-binding" evidence="5">
    <location>
        <begin position="399"/>
        <end position="544"/>
    </location>
</feature>
<name>A0A437P3L5_9HYPH</name>
<protein>
    <submittedName>
        <fullName evidence="7">Thiamine pyrophosphate-binding protein</fullName>
    </submittedName>
</protein>
<dbReference type="InterPro" id="IPR011766">
    <property type="entry name" value="TPP_enzyme_TPP-bd"/>
</dbReference>
<dbReference type="EMBL" id="SACP01000014">
    <property type="protein sequence ID" value="RVU16871.1"/>
    <property type="molecule type" value="Genomic_DNA"/>
</dbReference>
<dbReference type="SUPFAM" id="SSF52467">
    <property type="entry name" value="DHS-like NAD/FAD-binding domain"/>
    <property type="match status" value="1"/>
</dbReference>
<dbReference type="GO" id="GO:0003984">
    <property type="term" value="F:acetolactate synthase activity"/>
    <property type="evidence" value="ECO:0007669"/>
    <property type="project" value="TreeGrafter"/>
</dbReference>
<dbReference type="InterPro" id="IPR012001">
    <property type="entry name" value="Thiamin_PyroP_enz_TPP-bd_dom"/>
</dbReference>
<feature type="domain" description="Thiamine pyrophosphate enzyme central" evidence="4">
    <location>
        <begin position="193"/>
        <end position="331"/>
    </location>
</feature>
<dbReference type="Gene3D" id="3.40.50.1220">
    <property type="entry name" value="TPP-binding domain"/>
    <property type="match status" value="1"/>
</dbReference>
<dbReference type="GO" id="GO:0005948">
    <property type="term" value="C:acetolactate synthase complex"/>
    <property type="evidence" value="ECO:0007669"/>
    <property type="project" value="TreeGrafter"/>
</dbReference>
<dbReference type="GO" id="GO:0009097">
    <property type="term" value="P:isoleucine biosynthetic process"/>
    <property type="evidence" value="ECO:0007669"/>
    <property type="project" value="TreeGrafter"/>
</dbReference>
<dbReference type="Gene3D" id="3.40.50.970">
    <property type="match status" value="2"/>
</dbReference>
<dbReference type="GO" id="GO:0030976">
    <property type="term" value="F:thiamine pyrophosphate binding"/>
    <property type="evidence" value="ECO:0007669"/>
    <property type="project" value="InterPro"/>
</dbReference>
<dbReference type="RefSeq" id="WP_127730680.1">
    <property type="nucleotide sequence ID" value="NZ_SACP01000014.1"/>
</dbReference>
<sequence length="569" mass="60641">MTTNGTRRTAAQVLVDQLVANGVRHVFTVPGESFLPVLDALRDSGITVTTCRQEGAAAMMAEAHGKATGEPGICFVTRGPGATNASAGIHVAQQDSTPLILFVGQIERRFREREAFQEMDYRAVFGPLTKWATEIDDPDRVPEFVSRAFHTAVAGRPGPVVVALPKDVLTEPTDAPLAPPCRPVEAAPGADDLARLADLIAGAERPLLVLGGSRWTEAACADIRRFAETFDLPVMTSYRRAPLFDALHPNYAGDLGLAPNPKLVARVKASDLLILLGGRLGEIPSQGYTLLDAPGPGTRLVHIHPGPEEIGRVYAPHLAINAAPTRTAAALAALPPPAAIRRGAETRQAQTRQAQIREAHAEFLAWGETPTPQPGAVNLGAVVAHLREALPRDAILCNGAGNYAAWIHRFFRFRTFAGHIAPTSASMGYGVPAAVAIKRLWPGRTVISINGDGDFLMNGQEFATAVQYGLNIVVIVCDNGSYGTIRMHQEREFPGRVVATDLHNPDFAAYARAFGGVGFTVEATEDFPAALAAARAEALPSIIHLNIATDAITPGQSLSQIRERAMAAR</sequence>
<dbReference type="Pfam" id="PF02776">
    <property type="entry name" value="TPP_enzyme_N"/>
    <property type="match status" value="1"/>
</dbReference>
<dbReference type="InterPro" id="IPR029061">
    <property type="entry name" value="THDP-binding"/>
</dbReference>
<evidence type="ECO:0000313" key="7">
    <source>
        <dbReference type="EMBL" id="RVU16871.1"/>
    </source>
</evidence>
<dbReference type="GO" id="GO:0050660">
    <property type="term" value="F:flavin adenine dinucleotide binding"/>
    <property type="evidence" value="ECO:0007669"/>
    <property type="project" value="TreeGrafter"/>
</dbReference>
<dbReference type="CDD" id="cd00568">
    <property type="entry name" value="TPP_enzymes"/>
    <property type="match status" value="1"/>
</dbReference>
<evidence type="ECO:0000256" key="3">
    <source>
        <dbReference type="RuleBase" id="RU362132"/>
    </source>
</evidence>
<dbReference type="Proteomes" id="UP000286997">
    <property type="component" value="Unassembled WGS sequence"/>
</dbReference>
<dbReference type="NCBIfam" id="NF006052">
    <property type="entry name" value="PRK08199.1"/>
    <property type="match status" value="1"/>
</dbReference>
<evidence type="ECO:0000313" key="8">
    <source>
        <dbReference type="Proteomes" id="UP000286997"/>
    </source>
</evidence>
<dbReference type="PANTHER" id="PTHR18968">
    <property type="entry name" value="THIAMINE PYROPHOSPHATE ENZYMES"/>
    <property type="match status" value="1"/>
</dbReference>
<gene>
    <name evidence="7" type="ORF">EOE48_15530</name>
</gene>
<feature type="domain" description="Thiamine pyrophosphate enzyme N-terminal TPP-binding" evidence="6">
    <location>
        <begin position="9"/>
        <end position="121"/>
    </location>
</feature>
<keyword evidence="2 3" id="KW-0786">Thiamine pyrophosphate</keyword>
<reference evidence="7 8" key="1">
    <citation type="submission" date="2019-01" db="EMBL/GenBank/DDBJ databases">
        <authorList>
            <person name="Chen W.-M."/>
        </authorList>
    </citation>
    <scope>NUCLEOTIDE SEQUENCE [LARGE SCALE GENOMIC DNA]</scope>
    <source>
        <strain evidence="7 8">TER-1</strain>
    </source>
</reference>
<accession>A0A437P3L5</accession>